<dbReference type="EMBL" id="GBRH01201949">
    <property type="protein sequence ID" value="JAD95946.1"/>
    <property type="molecule type" value="Transcribed_RNA"/>
</dbReference>
<proteinExistence type="predicted"/>
<evidence type="ECO:0000313" key="2">
    <source>
        <dbReference type="EMBL" id="JAD95946.1"/>
    </source>
</evidence>
<reference evidence="2" key="1">
    <citation type="submission" date="2014-09" db="EMBL/GenBank/DDBJ databases">
        <authorList>
            <person name="Magalhaes I.L.F."/>
            <person name="Oliveira U."/>
            <person name="Santos F.R."/>
            <person name="Vidigal T.H.D.A."/>
            <person name="Brescovit A.D."/>
            <person name="Santos A.J."/>
        </authorList>
    </citation>
    <scope>NUCLEOTIDE SEQUENCE</scope>
    <source>
        <tissue evidence="2">Shoot tissue taken approximately 20 cm above the soil surface</tissue>
    </source>
</reference>
<reference evidence="2" key="2">
    <citation type="journal article" date="2015" name="Data Brief">
        <title>Shoot transcriptome of the giant reed, Arundo donax.</title>
        <authorList>
            <person name="Barrero R.A."/>
            <person name="Guerrero F.D."/>
            <person name="Moolhuijzen P."/>
            <person name="Goolsby J.A."/>
            <person name="Tidwell J."/>
            <person name="Bellgard S.E."/>
            <person name="Bellgard M.I."/>
        </authorList>
    </citation>
    <scope>NUCLEOTIDE SEQUENCE</scope>
    <source>
        <tissue evidence="2">Shoot tissue taken approximately 20 cm above the soil surface</tissue>
    </source>
</reference>
<organism evidence="2">
    <name type="scientific">Arundo donax</name>
    <name type="common">Giant reed</name>
    <name type="synonym">Donax arundinaceus</name>
    <dbReference type="NCBI Taxonomy" id="35708"/>
    <lineage>
        <taxon>Eukaryota</taxon>
        <taxon>Viridiplantae</taxon>
        <taxon>Streptophyta</taxon>
        <taxon>Embryophyta</taxon>
        <taxon>Tracheophyta</taxon>
        <taxon>Spermatophyta</taxon>
        <taxon>Magnoliopsida</taxon>
        <taxon>Liliopsida</taxon>
        <taxon>Poales</taxon>
        <taxon>Poaceae</taxon>
        <taxon>PACMAD clade</taxon>
        <taxon>Arundinoideae</taxon>
        <taxon>Arundineae</taxon>
        <taxon>Arundo</taxon>
    </lineage>
</organism>
<protein>
    <submittedName>
        <fullName evidence="2">Uncharacterized protein</fullName>
    </submittedName>
</protein>
<accession>A0A0A9E789</accession>
<keyword evidence="1" id="KW-1133">Transmembrane helix</keyword>
<dbReference type="AlphaFoldDB" id="A0A0A9E789"/>
<keyword evidence="1" id="KW-0812">Transmembrane</keyword>
<sequence length="90" mass="9033">MAFSGLISVYMSPLTGGATGVPRTTAPSGVVSIAVCSDCSSLYTYLPASLCMFVAAATAAAWLAAFVVSAAARSSATRRSSSSTPPRKPP</sequence>
<feature type="transmembrane region" description="Helical" evidence="1">
    <location>
        <begin position="45"/>
        <end position="72"/>
    </location>
</feature>
<keyword evidence="1" id="KW-0472">Membrane</keyword>
<name>A0A0A9E789_ARUDO</name>
<evidence type="ECO:0000256" key="1">
    <source>
        <dbReference type="SAM" id="Phobius"/>
    </source>
</evidence>